<dbReference type="Gene3D" id="3.40.190.10">
    <property type="entry name" value="Periplasmic binding protein-like II"/>
    <property type="match status" value="2"/>
</dbReference>
<gene>
    <name evidence="1" type="ORF">DFR60_110182</name>
</gene>
<reference evidence="1 2" key="1">
    <citation type="submission" date="2018-05" db="EMBL/GenBank/DDBJ databases">
        <title>Genomic Encyclopedia of Type Strains, Phase IV (KMG-IV): sequencing the most valuable type-strain genomes for metagenomic binning, comparative biology and taxonomic classification.</title>
        <authorList>
            <person name="Goeker M."/>
        </authorList>
    </citation>
    <scope>NUCLEOTIDE SEQUENCE [LARGE SCALE GENOMIC DNA]</scope>
    <source>
        <strain evidence="1 2">DSM 24995</strain>
    </source>
</reference>
<evidence type="ECO:0000313" key="1">
    <source>
        <dbReference type="EMBL" id="PXX51475.1"/>
    </source>
</evidence>
<dbReference type="SUPFAM" id="SSF53850">
    <property type="entry name" value="Periplasmic binding protein-like II"/>
    <property type="match status" value="1"/>
</dbReference>
<proteinExistence type="predicted"/>
<evidence type="ECO:0000313" key="2">
    <source>
        <dbReference type="Proteomes" id="UP000248057"/>
    </source>
</evidence>
<sequence length="306" mass="34828">MDHGGVPENATHVFTRDNKVTFSARERGYYDALSYFHDLYQEGLIDKEVFTISEEQYAARGAAGDVIGLMANYSGTDSSVDNGSVGHDRYRPLPVLKGPDGTQMINLNNVSKSGGFVITKSCKKPEVLVRWYDYVNSSLEQAMVWGRGEEGVRWEILNENGKEIPKFLTLTDEVLQSSGGYKTAPEYRKAVSFGGMTPSLWRREYDEALQFDDKTPKPNWKRESVIEQVQYGVIDLPRGMATQENEERRTILIADIDNYLKKFIADSVINGIDEEKWEVHLKTLESLKVDEYTALCQEYVDEYAKR</sequence>
<protein>
    <recommendedName>
        <fullName evidence="3">Extracellular solute-binding protein</fullName>
    </recommendedName>
</protein>
<organism evidence="1 2">
    <name type="scientific">Hungatella effluvii</name>
    <dbReference type="NCBI Taxonomy" id="1096246"/>
    <lineage>
        <taxon>Bacteria</taxon>
        <taxon>Bacillati</taxon>
        <taxon>Bacillota</taxon>
        <taxon>Clostridia</taxon>
        <taxon>Lachnospirales</taxon>
        <taxon>Lachnospiraceae</taxon>
        <taxon>Hungatella</taxon>
    </lineage>
</organism>
<comment type="caution">
    <text evidence="1">The sequence shown here is derived from an EMBL/GenBank/DDBJ whole genome shotgun (WGS) entry which is preliminary data.</text>
</comment>
<name>A0A2V3Y4J8_9FIRM</name>
<dbReference type="EMBL" id="QJKD01000010">
    <property type="protein sequence ID" value="PXX51475.1"/>
    <property type="molecule type" value="Genomic_DNA"/>
</dbReference>
<keyword evidence="2" id="KW-1185">Reference proteome</keyword>
<accession>A0A2V3Y4J8</accession>
<dbReference type="Proteomes" id="UP000248057">
    <property type="component" value="Unassembled WGS sequence"/>
</dbReference>
<evidence type="ECO:0008006" key="3">
    <source>
        <dbReference type="Google" id="ProtNLM"/>
    </source>
</evidence>
<dbReference type="AlphaFoldDB" id="A0A2V3Y4J8"/>